<feature type="region of interest" description="Disordered" evidence="11">
    <location>
        <begin position="210"/>
        <end position="237"/>
    </location>
</feature>
<evidence type="ECO:0000256" key="2">
    <source>
        <dbReference type="ARBA" id="ARBA00005420"/>
    </source>
</evidence>
<evidence type="ECO:0000256" key="11">
    <source>
        <dbReference type="SAM" id="MobiDB-lite"/>
    </source>
</evidence>
<sequence>MDECGVDKSDTGARAKTTWSKKGTRAVIPAHCRHGKHDAVFGLTCCRPGEEPLRITIHDGPSNEVFVDVMKHWLEDGTVLDPAQGSAAKRGQSSLDAAAASGSPASRSPAACRCAPKPPRASPSPFGSALAPARAAPGWLRSGALGEEIWAGATGTLTLTRKGPSDGRSTGAVPRRRARMLNALQSGVNGAVDLVVSGLRTEVEQVSKMANSELAEDQAQQRQQQQQKHRRAKSEFREGLLEMEKQRKEMEKRLSHQERELKMQIAALELENSKLRNENDFLAWEPKKARDGLVLLLVSLSSIFGIMCFAIYVMAENQIRDELWAQRAQGHVLFLLGSTLIFGAVPLTHLSGQYLYGRVGYKFYQPGQGGRTYCVLQAFGWAFYALYLLLGLLVFAQEQHGIATASGVCGVVAQALMVSSLLSFRPDVLEKNRGSSDGYSSGGSTSLYGSDTEDGSHAPIARRKSRRRMARSMSSEMLVDSADNGMESDFWLDSSLSWNAHSKLRLDVDTALYAAFMMLNSTLVFISFALAFISETAAHDTFHRYLLVFLSLKLVILALALTNWLGGILSNRASWSVWRPFAGGTRYLILQGFVWTLFGACCASQFSFLMGVPMYLFAGISGSMEITQTGLAAVLGHLLLVLSMSYYKTDEVVEDQGIVAEQVEPMVDRKTKEPIPPALVRSAEHFWFSHLRDRKLMERLHERMTTRYTGLRAFVGTTIIVQLCNTQYMIFIIATTVFYTPFPLSCAISDKWCVPQPPDTWAALEKFSFAICAFTIVYSILKTFQVRGTIRIVILILLNIVPVSFALYMHQDSDIFPFLSVILFLFMLYNYKTYSGMPEITGCREWPWFRSWRPFWSIFQDYTGSELVTDPNLDEFEAHEGHTLGSSESSAKQGIWCFHPHGIFPTSMITIPNSPMFRDRFPNLWLTSMTASIIHVVPLMRDIAQWAGVRDVGRESVDYALRTGKSPMLVVGGQSEMFESKSWPKDIVVHRGHRGFVRMALRHGVPLIPTFSFGEHMLMDNVYLPTMQAWCKSRLGFPIPYLPYGRWKIPLTRRAPTTFCVGKPVFPREKVENPTKADIDELHKRYFAALEKLFEDNKVRCGFPDHGIQWAQ</sequence>
<keyword evidence="9 12" id="KW-0472">Membrane</keyword>
<dbReference type="Pfam" id="PF03982">
    <property type="entry name" value="DAGAT"/>
    <property type="match status" value="1"/>
</dbReference>
<feature type="transmembrane region" description="Helical" evidence="12">
    <location>
        <begin position="815"/>
        <end position="831"/>
    </location>
</feature>
<feature type="transmembrane region" description="Helical" evidence="12">
    <location>
        <begin position="402"/>
        <end position="424"/>
    </location>
</feature>
<feature type="compositionally biased region" description="Low complexity" evidence="11">
    <location>
        <begin position="435"/>
        <end position="450"/>
    </location>
</feature>
<feature type="compositionally biased region" description="Basic residues" evidence="11">
    <location>
        <begin position="460"/>
        <end position="469"/>
    </location>
</feature>
<evidence type="ECO:0000256" key="8">
    <source>
        <dbReference type="ARBA" id="ARBA00023098"/>
    </source>
</evidence>
<evidence type="ECO:0000256" key="1">
    <source>
        <dbReference type="ARBA" id="ARBA00004477"/>
    </source>
</evidence>
<keyword evidence="3" id="KW-0444">Lipid biosynthesis</keyword>
<evidence type="ECO:0000256" key="4">
    <source>
        <dbReference type="ARBA" id="ARBA00022679"/>
    </source>
</evidence>
<feature type="transmembrane region" description="Helical" evidence="12">
    <location>
        <begin position="788"/>
        <end position="809"/>
    </location>
</feature>
<feature type="compositionally biased region" description="Low complexity" evidence="11">
    <location>
        <begin position="97"/>
        <end position="115"/>
    </location>
</feature>
<keyword evidence="8" id="KW-0443">Lipid metabolism</keyword>
<feature type="transmembrane region" description="Helical" evidence="12">
    <location>
        <begin position="511"/>
        <end position="533"/>
    </location>
</feature>
<dbReference type="CDD" id="cd07987">
    <property type="entry name" value="LPLAT_MGAT-like"/>
    <property type="match status" value="1"/>
</dbReference>
<evidence type="ECO:0000313" key="13">
    <source>
        <dbReference type="EMBL" id="CAK8985706.1"/>
    </source>
</evidence>
<feature type="transmembrane region" description="Helical" evidence="12">
    <location>
        <begin position="713"/>
        <end position="740"/>
    </location>
</feature>
<evidence type="ECO:0000256" key="6">
    <source>
        <dbReference type="ARBA" id="ARBA00022824"/>
    </source>
</evidence>
<reference evidence="13 14" key="1">
    <citation type="submission" date="2024-02" db="EMBL/GenBank/DDBJ databases">
        <authorList>
            <person name="Chen Y."/>
            <person name="Shah S."/>
            <person name="Dougan E. K."/>
            <person name="Thang M."/>
            <person name="Chan C."/>
        </authorList>
    </citation>
    <scope>NUCLEOTIDE SEQUENCE [LARGE SCALE GENOMIC DNA]</scope>
</reference>
<accession>A0ABP0H665</accession>
<protein>
    <submittedName>
        <fullName evidence="13">2-acylglycerol O-acyltransferase 1 (Acyl-CoA:monoacylglycerol acyltransferase 1) (MGAT1) (Diacylglycerol acyltransferase 2-like protein 1) (Monoacylglycerol O-acyltransferase 1)</fullName>
    </submittedName>
</protein>
<dbReference type="PANTHER" id="PTHR12317">
    <property type="entry name" value="DIACYLGLYCEROL O-ACYLTRANSFERASE"/>
    <property type="match status" value="1"/>
</dbReference>
<evidence type="ECO:0000256" key="3">
    <source>
        <dbReference type="ARBA" id="ARBA00022516"/>
    </source>
</evidence>
<feature type="transmembrane region" description="Helical" evidence="12">
    <location>
        <begin position="332"/>
        <end position="352"/>
    </location>
</feature>
<dbReference type="PANTHER" id="PTHR12317:SF34">
    <property type="entry name" value="ACYLTRANSFERASE"/>
    <property type="match status" value="1"/>
</dbReference>
<evidence type="ECO:0000256" key="9">
    <source>
        <dbReference type="ARBA" id="ARBA00023136"/>
    </source>
</evidence>
<feature type="transmembrane region" description="Helical" evidence="12">
    <location>
        <begin position="760"/>
        <end position="781"/>
    </location>
</feature>
<keyword evidence="6" id="KW-0256">Endoplasmic reticulum</keyword>
<dbReference type="Proteomes" id="UP001642464">
    <property type="component" value="Unassembled WGS sequence"/>
</dbReference>
<organism evidence="13 14">
    <name type="scientific">Durusdinium trenchii</name>
    <dbReference type="NCBI Taxonomy" id="1381693"/>
    <lineage>
        <taxon>Eukaryota</taxon>
        <taxon>Sar</taxon>
        <taxon>Alveolata</taxon>
        <taxon>Dinophyceae</taxon>
        <taxon>Suessiales</taxon>
        <taxon>Symbiodiniaceae</taxon>
        <taxon>Durusdinium</taxon>
    </lineage>
</organism>
<keyword evidence="10" id="KW-0012">Acyltransferase</keyword>
<feature type="transmembrane region" description="Helical" evidence="12">
    <location>
        <begin position="373"/>
        <end position="396"/>
    </location>
</feature>
<feature type="region of interest" description="Disordered" evidence="11">
    <location>
        <begin position="84"/>
        <end position="129"/>
    </location>
</feature>
<feature type="transmembrane region" description="Helical" evidence="12">
    <location>
        <begin position="614"/>
        <end position="642"/>
    </location>
</feature>
<keyword evidence="4" id="KW-0808">Transferase</keyword>
<keyword evidence="14" id="KW-1185">Reference proteome</keyword>
<feature type="transmembrane region" description="Helical" evidence="12">
    <location>
        <begin position="545"/>
        <end position="566"/>
    </location>
</feature>
<evidence type="ECO:0000256" key="5">
    <source>
        <dbReference type="ARBA" id="ARBA00022692"/>
    </source>
</evidence>
<keyword evidence="5 12" id="KW-0812">Transmembrane</keyword>
<evidence type="ECO:0000256" key="7">
    <source>
        <dbReference type="ARBA" id="ARBA00022989"/>
    </source>
</evidence>
<gene>
    <name evidence="13" type="ORF">SCF082_LOCUS255</name>
</gene>
<keyword evidence="7 12" id="KW-1133">Transmembrane helix</keyword>
<evidence type="ECO:0000256" key="12">
    <source>
        <dbReference type="SAM" id="Phobius"/>
    </source>
</evidence>
<evidence type="ECO:0000313" key="14">
    <source>
        <dbReference type="Proteomes" id="UP001642464"/>
    </source>
</evidence>
<dbReference type="EMBL" id="CAXAMM010000051">
    <property type="protein sequence ID" value="CAK8985706.1"/>
    <property type="molecule type" value="Genomic_DNA"/>
</dbReference>
<comment type="similarity">
    <text evidence="2">Belongs to the diacylglycerol acyltransferase family.</text>
</comment>
<feature type="region of interest" description="Disordered" evidence="11">
    <location>
        <begin position="433"/>
        <end position="469"/>
    </location>
</feature>
<proteinExistence type="inferred from homology"/>
<comment type="caution">
    <text evidence="13">The sequence shown here is derived from an EMBL/GenBank/DDBJ whole genome shotgun (WGS) entry which is preliminary data.</text>
</comment>
<evidence type="ECO:0000256" key="10">
    <source>
        <dbReference type="ARBA" id="ARBA00023315"/>
    </source>
</evidence>
<feature type="transmembrane region" description="Helical" evidence="12">
    <location>
        <begin position="587"/>
        <end position="608"/>
    </location>
</feature>
<comment type="subcellular location">
    <subcellularLocation>
        <location evidence="1">Endoplasmic reticulum membrane</location>
        <topology evidence="1">Multi-pass membrane protein</topology>
    </subcellularLocation>
</comment>
<dbReference type="InterPro" id="IPR007130">
    <property type="entry name" value="DAGAT"/>
</dbReference>
<feature type="transmembrane region" description="Helical" evidence="12">
    <location>
        <begin position="293"/>
        <end position="312"/>
    </location>
</feature>
<name>A0ABP0H665_9DINO</name>